<gene>
    <name evidence="2" type="ORF">BINO364_LOCUS7074</name>
</gene>
<accession>A0A8J9VXI2</accession>
<feature type="non-terminal residue" evidence="2">
    <location>
        <position position="195"/>
    </location>
</feature>
<keyword evidence="1" id="KW-0732">Signal</keyword>
<feature type="chain" id="PRO_5035458247" evidence="1">
    <location>
        <begin position="17"/>
        <end position="195"/>
    </location>
</feature>
<reference evidence="2" key="1">
    <citation type="submission" date="2021-12" db="EMBL/GenBank/DDBJ databases">
        <authorList>
            <person name="Martin H S."/>
        </authorList>
    </citation>
    <scope>NUCLEOTIDE SEQUENCE</scope>
</reference>
<organism evidence="2 3">
    <name type="scientific">Brenthis ino</name>
    <name type="common">lesser marbled fritillary</name>
    <dbReference type="NCBI Taxonomy" id="405034"/>
    <lineage>
        <taxon>Eukaryota</taxon>
        <taxon>Metazoa</taxon>
        <taxon>Ecdysozoa</taxon>
        <taxon>Arthropoda</taxon>
        <taxon>Hexapoda</taxon>
        <taxon>Insecta</taxon>
        <taxon>Pterygota</taxon>
        <taxon>Neoptera</taxon>
        <taxon>Endopterygota</taxon>
        <taxon>Lepidoptera</taxon>
        <taxon>Glossata</taxon>
        <taxon>Ditrysia</taxon>
        <taxon>Papilionoidea</taxon>
        <taxon>Nymphalidae</taxon>
        <taxon>Heliconiinae</taxon>
        <taxon>Argynnini</taxon>
        <taxon>Brenthis</taxon>
    </lineage>
</organism>
<feature type="signal peptide" evidence="1">
    <location>
        <begin position="1"/>
        <end position="16"/>
    </location>
</feature>
<keyword evidence="3" id="KW-1185">Reference proteome</keyword>
<dbReference type="OrthoDB" id="6700395at2759"/>
<dbReference type="AlphaFoldDB" id="A0A8J9VXI2"/>
<evidence type="ECO:0000256" key="1">
    <source>
        <dbReference type="SAM" id="SignalP"/>
    </source>
</evidence>
<protein>
    <submittedName>
        <fullName evidence="2">Uncharacterized protein</fullName>
    </submittedName>
</protein>
<dbReference type="Proteomes" id="UP000838878">
    <property type="component" value="Chromosome 2"/>
</dbReference>
<proteinExistence type="predicted"/>
<dbReference type="EMBL" id="OV170222">
    <property type="protein sequence ID" value="CAH0720912.1"/>
    <property type="molecule type" value="Genomic_DNA"/>
</dbReference>
<evidence type="ECO:0000313" key="3">
    <source>
        <dbReference type="Proteomes" id="UP000838878"/>
    </source>
</evidence>
<sequence>MLVIYFVFLLSQYGDLSVLDQRQVGDFNVQVDVKDVQIFAMMKGDKEEYVDYDYAYDYSEFTIKPQNRTTPKPFNGMKTSTQRITTINGTITEAIKDNSTASHTDEFISTTSSDYLSNTTIKQLSDENSTQAKETKSTIVPTLNTTVKNCKRGFILNQKGECQLKINSNGNALLKLVKLSHKLKLRRENKSNHNP</sequence>
<name>A0A8J9VXI2_9NEOP</name>
<evidence type="ECO:0000313" key="2">
    <source>
        <dbReference type="EMBL" id="CAH0720912.1"/>
    </source>
</evidence>